<sequence length="80" mass="9440">MGERRSFSSMHVFWRDIEGIAGGWYIETRNAYNEEVDNSRHPAWDGPPPKNYQRQDAETLRAHLQLWEPEARVVMHVDAM</sequence>
<dbReference type="EMBL" id="VGLS01000276">
    <property type="protein sequence ID" value="MBM3224202.1"/>
    <property type="molecule type" value="Genomic_DNA"/>
</dbReference>
<organism evidence="1 2">
    <name type="scientific">Tectimicrobiota bacterium</name>
    <dbReference type="NCBI Taxonomy" id="2528274"/>
    <lineage>
        <taxon>Bacteria</taxon>
        <taxon>Pseudomonadati</taxon>
        <taxon>Nitrospinota/Tectimicrobiota group</taxon>
        <taxon>Candidatus Tectimicrobiota</taxon>
    </lineage>
</organism>
<dbReference type="Proteomes" id="UP000712673">
    <property type="component" value="Unassembled WGS sequence"/>
</dbReference>
<proteinExistence type="predicted"/>
<protein>
    <submittedName>
        <fullName evidence="1">Uncharacterized protein</fullName>
    </submittedName>
</protein>
<comment type="caution">
    <text evidence="1">The sequence shown here is derived from an EMBL/GenBank/DDBJ whole genome shotgun (WGS) entry which is preliminary data.</text>
</comment>
<accession>A0A938B0V2</accession>
<name>A0A938B0V2_UNCTE</name>
<evidence type="ECO:0000313" key="2">
    <source>
        <dbReference type="Proteomes" id="UP000712673"/>
    </source>
</evidence>
<evidence type="ECO:0000313" key="1">
    <source>
        <dbReference type="EMBL" id="MBM3224202.1"/>
    </source>
</evidence>
<dbReference type="AlphaFoldDB" id="A0A938B0V2"/>
<reference evidence="1" key="1">
    <citation type="submission" date="2019-03" db="EMBL/GenBank/DDBJ databases">
        <title>Lake Tanganyika Metagenome-Assembled Genomes (MAGs).</title>
        <authorList>
            <person name="Tran P."/>
        </authorList>
    </citation>
    <scope>NUCLEOTIDE SEQUENCE</scope>
    <source>
        <strain evidence="1">K_DeepCast_65m_m2_066</strain>
    </source>
</reference>
<gene>
    <name evidence="1" type="ORF">FJZ47_10410</name>
</gene>